<dbReference type="Proteomes" id="UP001058074">
    <property type="component" value="Unassembled WGS sequence"/>
</dbReference>
<proteinExistence type="predicted"/>
<evidence type="ECO:0000313" key="2">
    <source>
        <dbReference type="Proteomes" id="UP001058074"/>
    </source>
</evidence>
<dbReference type="EMBL" id="BROD01000001">
    <property type="protein sequence ID" value="GKX68908.1"/>
    <property type="molecule type" value="Genomic_DNA"/>
</dbReference>
<comment type="caution">
    <text evidence="1">The sequence shown here is derived from an EMBL/GenBank/DDBJ whole genome shotgun (WGS) entry which is preliminary data.</text>
</comment>
<sequence>MDIKEIIFDLDGTLWDSTDVVLKGWNDTLSDVKEVENSITKEDMQGIMGLQVKEIGRVLFPQLDEEASTALVKRCCVEEQAWIKREGGHLFDNLEQTLKTLSQKYRLFIVSNCECGYIESFLEYHNELKPYFLDFESAGNTGLSKGENIKRIMERNHMENAIYVGDTQGDCNAAKLANIPFFFASYGFGKVDSYDYKLEKIEDLLKL</sequence>
<organism evidence="1 2">
    <name type="scientific">Inconstantimicrobium mannanitabidum</name>
    <dbReference type="NCBI Taxonomy" id="1604901"/>
    <lineage>
        <taxon>Bacteria</taxon>
        <taxon>Bacillati</taxon>
        <taxon>Bacillota</taxon>
        <taxon>Clostridia</taxon>
        <taxon>Eubacteriales</taxon>
        <taxon>Clostridiaceae</taxon>
        <taxon>Inconstantimicrobium</taxon>
    </lineage>
</organism>
<keyword evidence="2" id="KW-1185">Reference proteome</keyword>
<protein>
    <submittedName>
        <fullName evidence="1">Haloacid dehalogenase</fullName>
    </submittedName>
</protein>
<name>A0ACB5RIF4_9CLOT</name>
<reference evidence="1" key="1">
    <citation type="journal article" date="2025" name="Int. J. Syst. Evol. Microbiol.">
        <title>Inconstantimicrobium mannanitabidum sp. nov., a novel member of the family Clostridiaceae isolated from anoxic soil under the treatment of reductive soil disinfestation.</title>
        <authorList>
            <person name="Ueki A."/>
            <person name="Tonouchi A."/>
            <person name="Honma S."/>
            <person name="Kaku N."/>
            <person name="Ueki K."/>
        </authorList>
    </citation>
    <scope>NUCLEOTIDE SEQUENCE</scope>
    <source>
        <strain evidence="1">TW13</strain>
    </source>
</reference>
<gene>
    <name evidence="1" type="ORF">rsdtw13_41660</name>
</gene>
<accession>A0ACB5RIF4</accession>
<evidence type="ECO:0000313" key="1">
    <source>
        <dbReference type="EMBL" id="GKX68908.1"/>
    </source>
</evidence>